<dbReference type="AlphaFoldDB" id="A0A5B0RVL6"/>
<reference evidence="2 3" key="1">
    <citation type="submission" date="2019-05" db="EMBL/GenBank/DDBJ databases">
        <title>Emergence of the Ug99 lineage of the wheat stem rust pathogen through somatic hybridization.</title>
        <authorList>
            <person name="Li F."/>
            <person name="Upadhyaya N.M."/>
            <person name="Sperschneider J."/>
            <person name="Matny O."/>
            <person name="Nguyen-Phuc H."/>
            <person name="Mago R."/>
            <person name="Raley C."/>
            <person name="Miller M.E."/>
            <person name="Silverstein K.A.T."/>
            <person name="Henningsen E."/>
            <person name="Hirsch C.D."/>
            <person name="Visser B."/>
            <person name="Pretorius Z.A."/>
            <person name="Steffenson B.J."/>
            <person name="Schwessinger B."/>
            <person name="Dodds P.N."/>
            <person name="Figueroa M."/>
        </authorList>
    </citation>
    <scope>NUCLEOTIDE SEQUENCE [LARGE SCALE GENOMIC DNA]</scope>
    <source>
        <strain evidence="2 3">Ug99</strain>
    </source>
</reference>
<proteinExistence type="predicted"/>
<evidence type="ECO:0000256" key="1">
    <source>
        <dbReference type="SAM" id="MobiDB-lite"/>
    </source>
</evidence>
<feature type="region of interest" description="Disordered" evidence="1">
    <location>
        <begin position="718"/>
        <end position="846"/>
    </location>
</feature>
<sequence>MLSYGPLIRFHKFLSISGSISGLTGAQGPVGNLPVGSLLGSQGQAAGLNGPRGPNAGFSGSSPGLSGNLPVVGSALGGAGGVNGVLGSVPGLTGGLTAGLSGPQGALGNIPVTGALLGGQGGNTQLHGGLIPGLVGGVVGGNQGVGVNLNGVGGPISGLTGGIPSPGSLVGNVPVVGGQGQNINLPLSGVSGSINGNIGGNLPLNAGGMGSSAPQYSGGQNNQYNARRPVEDGYTRALHKRSDNGLPVSDIPDFGNVDDPEDDSIQNFGASPSQDSGIYPDDLNEQGDPDASENFPDPGDISGGNQQVSNAAGGLFSGLPVAGPILTGNGQAGLDGQGGLLSNLPVVDSLFRGNQGGLMRRQETDGLIGIVNNLVGSTGNVNSQAGLVDTGGLLNGLLGGGGGAPGGLLRRGATDGLVNVPVVGPALGDDGVGGIVNNLVGSTGNTNNQAGLVSTGGLLTGLLDGGGGAPGGLLRRGATDGLVNVPVVGPALGDDGVGGIANNLVGSTGNTNSQAGLLNGLLGGGGGAPGGLLRRGATDGLVNVPVVGPALGDDGVGGIVNNLVGSTGNTNNQAGLVGTGGLLNGLLGGGGVAPGGLLRRGATDGLVNLPVAGPALGDGSLSGIVDGLPADGLLGNANGQAGVGLLNGLLGSGDAVSGQPVVGSDASDSDQVRTVGSGGALTNGLPILGGEGVNTNGLGLNRLLGRRALHASRAYQSGDDAYSSDMGDQELSQDDGYKEGQLGRYDSRYGSDRSGPSIRHFLANSYKHGGVKPSSDQAPDNSGNMYQKRSMFGFLGNQNDQVADQSNSPSNPQPESQPGPQSTDTNPDSTAQSGGVLSWLGLGNMI</sequence>
<accession>A0A5B0RVL6</accession>
<name>A0A5B0RVL6_PUCGR</name>
<feature type="compositionally biased region" description="Acidic residues" evidence="1">
    <location>
        <begin position="282"/>
        <end position="291"/>
    </location>
</feature>
<gene>
    <name evidence="2" type="ORF">PGTUg99_004320</name>
</gene>
<organism evidence="2 3">
    <name type="scientific">Puccinia graminis f. sp. tritici</name>
    <dbReference type="NCBI Taxonomy" id="56615"/>
    <lineage>
        <taxon>Eukaryota</taxon>
        <taxon>Fungi</taxon>
        <taxon>Dikarya</taxon>
        <taxon>Basidiomycota</taxon>
        <taxon>Pucciniomycotina</taxon>
        <taxon>Pucciniomycetes</taxon>
        <taxon>Pucciniales</taxon>
        <taxon>Pucciniaceae</taxon>
        <taxon>Puccinia</taxon>
    </lineage>
</organism>
<protein>
    <submittedName>
        <fullName evidence="2">Uncharacterized protein</fullName>
    </submittedName>
</protein>
<comment type="caution">
    <text evidence="2">The sequence shown here is derived from an EMBL/GenBank/DDBJ whole genome shotgun (WGS) entry which is preliminary data.</text>
</comment>
<feature type="compositionally biased region" description="Polar residues" evidence="1">
    <location>
        <begin position="823"/>
        <end position="835"/>
    </location>
</feature>
<dbReference type="EMBL" id="VDEP01000114">
    <property type="protein sequence ID" value="KAA1130026.1"/>
    <property type="molecule type" value="Genomic_DNA"/>
</dbReference>
<dbReference type="Proteomes" id="UP000325313">
    <property type="component" value="Unassembled WGS sequence"/>
</dbReference>
<evidence type="ECO:0000313" key="2">
    <source>
        <dbReference type="EMBL" id="KAA1130026.1"/>
    </source>
</evidence>
<feature type="compositionally biased region" description="Polar residues" evidence="1">
    <location>
        <begin position="774"/>
        <end position="787"/>
    </location>
</feature>
<feature type="region of interest" description="Disordered" evidence="1">
    <location>
        <begin position="240"/>
        <end position="309"/>
    </location>
</feature>
<feature type="compositionally biased region" description="Polar residues" evidence="1">
    <location>
        <begin position="265"/>
        <end position="276"/>
    </location>
</feature>
<evidence type="ECO:0000313" key="3">
    <source>
        <dbReference type="Proteomes" id="UP000325313"/>
    </source>
</evidence>